<dbReference type="GO" id="GO:0007218">
    <property type="term" value="P:neuropeptide signaling pathway"/>
    <property type="evidence" value="ECO:0007669"/>
    <property type="project" value="TreeGrafter"/>
</dbReference>
<comment type="caution">
    <text evidence="11">The sequence shown here is derived from an EMBL/GenBank/DDBJ whole genome shotgun (WGS) entry which is preliminary data.</text>
</comment>
<gene>
    <name evidence="11" type="ORF">EDS130_LOCUS34499</name>
    <name evidence="12" type="ORF">XAT740_LOCUS43102</name>
</gene>
<dbReference type="GO" id="GO:0005886">
    <property type="term" value="C:plasma membrane"/>
    <property type="evidence" value="ECO:0007669"/>
    <property type="project" value="UniProtKB-SubCell"/>
</dbReference>
<evidence type="ECO:0000313" key="14">
    <source>
        <dbReference type="Proteomes" id="UP000663852"/>
    </source>
</evidence>
<evidence type="ECO:0000259" key="10">
    <source>
        <dbReference type="PROSITE" id="PS50262"/>
    </source>
</evidence>
<feature type="transmembrane region" description="Helical" evidence="9">
    <location>
        <begin position="255"/>
        <end position="277"/>
    </location>
</feature>
<comment type="subcellular location">
    <subcellularLocation>
        <location evidence="1">Cell membrane</location>
        <topology evidence="1">Multi-pass membrane protein</topology>
    </subcellularLocation>
</comment>
<keyword evidence="6 9" id="KW-0472">Membrane</keyword>
<dbReference type="OrthoDB" id="10002047at2759"/>
<protein>
    <recommendedName>
        <fullName evidence="10">G-protein coupled receptors family 1 profile domain-containing protein</fullName>
    </recommendedName>
</protein>
<keyword evidence="13" id="KW-1185">Reference proteome</keyword>
<dbReference type="PANTHER" id="PTHR24230">
    <property type="entry name" value="G-PROTEIN COUPLED RECEPTOR"/>
    <property type="match status" value="1"/>
</dbReference>
<evidence type="ECO:0000313" key="12">
    <source>
        <dbReference type="EMBL" id="CAF1553832.1"/>
    </source>
</evidence>
<dbReference type="PANTHER" id="PTHR24230:SF158">
    <property type="entry name" value="G-PROTEIN COUPLED RECEPTORS FAMILY 1 PROFILE DOMAIN-CONTAINING PROTEIN"/>
    <property type="match status" value="1"/>
</dbReference>
<evidence type="ECO:0000313" key="13">
    <source>
        <dbReference type="Proteomes" id="UP000663828"/>
    </source>
</evidence>
<keyword evidence="3 9" id="KW-0812">Transmembrane</keyword>
<evidence type="ECO:0000256" key="9">
    <source>
        <dbReference type="SAM" id="Phobius"/>
    </source>
</evidence>
<proteinExistence type="predicted"/>
<keyword evidence="7" id="KW-0675">Receptor</keyword>
<sequence>MSLAYVSQQITIFVGWFFVITGVIGNSLNILIFTSIPNYRTTPCTFSFLFVSIVNILIIIISLISRIFIAGYYIDLTRTTPFWCKFRAYLTAVTTLMSFTYTCLASIDQVFVTSRSATLRRFSNIKFTRRIMLIFVIIWCLYCIPHVFFYDISPTTQTCTIINTSYGIYAPVYVLSLTCTIPIGIMIVCGYLTYRNIRLTRILVNQLADYQLVRMTLIQIVLIVFTIGPYGVNNVYNLLTSSIGKDSNRLLKESFASSMFSLIVYANYVGNFYMFLLSSRRFRRQVKNRLLFWLRQGQIHPVMTTRI</sequence>
<dbReference type="EMBL" id="CAJNOJ010000290">
    <property type="protein sequence ID" value="CAF1373228.1"/>
    <property type="molecule type" value="Genomic_DNA"/>
</dbReference>
<organism evidence="11 14">
    <name type="scientific">Adineta ricciae</name>
    <name type="common">Rotifer</name>
    <dbReference type="NCBI Taxonomy" id="249248"/>
    <lineage>
        <taxon>Eukaryota</taxon>
        <taxon>Metazoa</taxon>
        <taxon>Spiralia</taxon>
        <taxon>Gnathifera</taxon>
        <taxon>Rotifera</taxon>
        <taxon>Eurotatoria</taxon>
        <taxon>Bdelloidea</taxon>
        <taxon>Adinetida</taxon>
        <taxon>Adinetidae</taxon>
        <taxon>Adineta</taxon>
    </lineage>
</organism>
<evidence type="ECO:0000256" key="8">
    <source>
        <dbReference type="ARBA" id="ARBA00023224"/>
    </source>
</evidence>
<name>A0A815IZ45_ADIRI</name>
<feature type="transmembrane region" description="Helical" evidence="9">
    <location>
        <begin position="12"/>
        <end position="36"/>
    </location>
</feature>
<feature type="transmembrane region" description="Helical" evidence="9">
    <location>
        <begin position="170"/>
        <end position="192"/>
    </location>
</feature>
<evidence type="ECO:0000256" key="2">
    <source>
        <dbReference type="ARBA" id="ARBA00022475"/>
    </source>
</evidence>
<feature type="transmembrane region" description="Helical" evidence="9">
    <location>
        <begin position="48"/>
        <end position="74"/>
    </location>
</feature>
<evidence type="ECO:0000256" key="1">
    <source>
        <dbReference type="ARBA" id="ARBA00004651"/>
    </source>
</evidence>
<dbReference type="PROSITE" id="PS50262">
    <property type="entry name" value="G_PROTEIN_RECEP_F1_2"/>
    <property type="match status" value="1"/>
</dbReference>
<feature type="transmembrane region" description="Helical" evidence="9">
    <location>
        <begin position="86"/>
        <end position="111"/>
    </location>
</feature>
<evidence type="ECO:0000256" key="7">
    <source>
        <dbReference type="ARBA" id="ARBA00023170"/>
    </source>
</evidence>
<reference evidence="11" key="1">
    <citation type="submission" date="2021-02" db="EMBL/GenBank/DDBJ databases">
        <authorList>
            <person name="Nowell W R."/>
        </authorList>
    </citation>
    <scope>NUCLEOTIDE SEQUENCE</scope>
</reference>
<evidence type="ECO:0000256" key="4">
    <source>
        <dbReference type="ARBA" id="ARBA00022989"/>
    </source>
</evidence>
<keyword evidence="8" id="KW-0807">Transducer</keyword>
<dbReference type="EMBL" id="CAJNOR010005256">
    <property type="protein sequence ID" value="CAF1553832.1"/>
    <property type="molecule type" value="Genomic_DNA"/>
</dbReference>
<keyword evidence="5" id="KW-0297">G-protein coupled receptor</keyword>
<feature type="domain" description="G-protein coupled receptors family 1 profile" evidence="10">
    <location>
        <begin position="25"/>
        <end position="275"/>
    </location>
</feature>
<dbReference type="Gene3D" id="1.20.1070.10">
    <property type="entry name" value="Rhodopsin 7-helix transmembrane proteins"/>
    <property type="match status" value="1"/>
</dbReference>
<keyword evidence="2" id="KW-1003">Cell membrane</keyword>
<dbReference type="InterPro" id="IPR017452">
    <property type="entry name" value="GPCR_Rhodpsn_7TM"/>
</dbReference>
<evidence type="ECO:0000256" key="5">
    <source>
        <dbReference type="ARBA" id="ARBA00023040"/>
    </source>
</evidence>
<evidence type="ECO:0000256" key="6">
    <source>
        <dbReference type="ARBA" id="ARBA00023136"/>
    </source>
</evidence>
<keyword evidence="4 9" id="KW-1133">Transmembrane helix</keyword>
<evidence type="ECO:0000313" key="11">
    <source>
        <dbReference type="EMBL" id="CAF1373228.1"/>
    </source>
</evidence>
<dbReference type="Proteomes" id="UP000663852">
    <property type="component" value="Unassembled WGS sequence"/>
</dbReference>
<dbReference type="Proteomes" id="UP000663828">
    <property type="component" value="Unassembled WGS sequence"/>
</dbReference>
<dbReference type="GO" id="GO:0008528">
    <property type="term" value="F:G protein-coupled peptide receptor activity"/>
    <property type="evidence" value="ECO:0007669"/>
    <property type="project" value="TreeGrafter"/>
</dbReference>
<evidence type="ECO:0000256" key="3">
    <source>
        <dbReference type="ARBA" id="ARBA00022692"/>
    </source>
</evidence>
<dbReference type="AlphaFoldDB" id="A0A815IZ45"/>
<feature type="transmembrane region" description="Helical" evidence="9">
    <location>
        <begin position="131"/>
        <end position="150"/>
    </location>
</feature>
<accession>A0A815IZ45</accession>
<dbReference type="SUPFAM" id="SSF81321">
    <property type="entry name" value="Family A G protein-coupled receptor-like"/>
    <property type="match status" value="1"/>
</dbReference>
<feature type="transmembrane region" description="Helical" evidence="9">
    <location>
        <begin position="212"/>
        <end position="232"/>
    </location>
</feature>